<evidence type="ECO:0000256" key="4">
    <source>
        <dbReference type="ARBA" id="ARBA00022729"/>
    </source>
</evidence>
<comment type="similarity">
    <text evidence="2">Belongs to the GerABKC lipoprotein family.</text>
</comment>
<dbReference type="Gene3D" id="3.30.300.210">
    <property type="entry name" value="Nutrient germinant receptor protein C, domain 3"/>
    <property type="match status" value="1"/>
</dbReference>
<dbReference type="NCBIfam" id="TIGR02887">
    <property type="entry name" value="spore_ger_x_C"/>
    <property type="match status" value="1"/>
</dbReference>
<dbReference type="AlphaFoldDB" id="E6TQG6"/>
<dbReference type="STRING" id="649639.Bcell_1073"/>
<name>E6TQG6_EVAC2</name>
<accession>E6TQG6</accession>
<proteinExistence type="inferred from homology"/>
<organism evidence="10 11">
    <name type="scientific">Evansella cellulosilytica (strain ATCC 21833 / DSM 2522 / FERM P-1141 / JCM 9156 / N-4)</name>
    <name type="common">Bacillus cellulosilyticus</name>
    <dbReference type="NCBI Taxonomy" id="649639"/>
    <lineage>
        <taxon>Bacteria</taxon>
        <taxon>Bacillati</taxon>
        <taxon>Bacillota</taxon>
        <taxon>Bacilli</taxon>
        <taxon>Bacillales</taxon>
        <taxon>Bacillaceae</taxon>
        <taxon>Evansella</taxon>
    </lineage>
</organism>
<keyword evidence="3" id="KW-0309">Germination</keyword>
<sequence length="377" mass="42296">MKKYFMYINIVIGLFLLTACWDQLLLKDVNLIYSLGIDKTDEGQFNTTVSIPKEGSSEKTSPSSYIISAEGRTLRESRTNVDNALPGSVDSSKIRVILIDQALAKIDLYTVLDVLYRDARAPLSSRVAITVNTAEDLIRLNIESAPLVSTYYIDLIEGAEQDTIVPRLNLQYICPVMLDIGKDFNIPLLKIDKQHSTEKARVIGTALFDDKKMTGTLSVDESIMANLLSDKKGKTEMTSFITTIDGQQQELTAFNHISYQIDEYKSKIAVTPAGNSYTIDLNLEVYLNVTEYPPDHLNEKSTIVELNSQIQEELQELAVTTVAKLQEAKCDLLGIGRELMAYHHYKIEDGKEWKEVYGQLPINVNVQAEIIHHGIIN</sequence>
<dbReference type="PROSITE" id="PS51257">
    <property type="entry name" value="PROKAR_LIPOPROTEIN"/>
    <property type="match status" value="1"/>
</dbReference>
<dbReference type="KEGG" id="bco:Bcell_1073"/>
<dbReference type="PANTHER" id="PTHR35789">
    <property type="entry name" value="SPORE GERMINATION PROTEIN B3"/>
    <property type="match status" value="1"/>
</dbReference>
<comment type="subcellular location">
    <subcellularLocation>
        <location evidence="1">Membrane</location>
        <topology evidence="1">Lipid-anchor</topology>
    </subcellularLocation>
</comment>
<dbReference type="GO" id="GO:0016020">
    <property type="term" value="C:membrane"/>
    <property type="evidence" value="ECO:0007669"/>
    <property type="project" value="UniProtKB-SubCell"/>
</dbReference>
<evidence type="ECO:0000313" key="11">
    <source>
        <dbReference type="Proteomes" id="UP000001401"/>
    </source>
</evidence>
<keyword evidence="6" id="KW-0564">Palmitate</keyword>
<dbReference type="RefSeq" id="WP_013487685.1">
    <property type="nucleotide sequence ID" value="NC_014829.1"/>
</dbReference>
<keyword evidence="11" id="KW-1185">Reference proteome</keyword>
<dbReference type="HOGENOM" id="CLU_051140_1_1_9"/>
<dbReference type="Proteomes" id="UP000001401">
    <property type="component" value="Chromosome"/>
</dbReference>
<dbReference type="GO" id="GO:0009847">
    <property type="term" value="P:spore germination"/>
    <property type="evidence" value="ECO:0007669"/>
    <property type="project" value="InterPro"/>
</dbReference>
<dbReference type="Pfam" id="PF05504">
    <property type="entry name" value="Spore_GerAC"/>
    <property type="match status" value="1"/>
</dbReference>
<evidence type="ECO:0000256" key="1">
    <source>
        <dbReference type="ARBA" id="ARBA00004635"/>
    </source>
</evidence>
<feature type="domain" description="Spore germination GerAC-like C-terminal" evidence="8">
    <location>
        <begin position="204"/>
        <end position="374"/>
    </location>
</feature>
<reference evidence="10" key="1">
    <citation type="submission" date="2010-12" db="EMBL/GenBank/DDBJ databases">
        <title>Complete sequence of Bacillus cellulosilyticus DSM 2522.</title>
        <authorList>
            <consortium name="US DOE Joint Genome Institute"/>
            <person name="Lucas S."/>
            <person name="Copeland A."/>
            <person name="Lapidus A."/>
            <person name="Cheng J.-F."/>
            <person name="Bruce D."/>
            <person name="Goodwin L."/>
            <person name="Pitluck S."/>
            <person name="Chertkov O."/>
            <person name="Detter J.C."/>
            <person name="Han C."/>
            <person name="Tapia R."/>
            <person name="Land M."/>
            <person name="Hauser L."/>
            <person name="Jeffries C."/>
            <person name="Kyrpides N."/>
            <person name="Ivanova N."/>
            <person name="Mikhailova N."/>
            <person name="Brumm P."/>
            <person name="Mead D."/>
            <person name="Woyke T."/>
        </authorList>
    </citation>
    <scope>NUCLEOTIDE SEQUENCE [LARGE SCALE GENOMIC DNA]</scope>
    <source>
        <strain evidence="10">DSM 2522</strain>
    </source>
</reference>
<dbReference type="eggNOG" id="ENOG502ZB9S">
    <property type="taxonomic scope" value="Bacteria"/>
</dbReference>
<keyword evidence="7" id="KW-0449">Lipoprotein</keyword>
<dbReference type="InterPro" id="IPR008844">
    <property type="entry name" value="Spore_GerAC-like"/>
</dbReference>
<keyword evidence="4" id="KW-0732">Signal</keyword>
<evidence type="ECO:0000256" key="3">
    <source>
        <dbReference type="ARBA" id="ARBA00022544"/>
    </source>
</evidence>
<dbReference type="InterPro" id="IPR057336">
    <property type="entry name" value="GerAC_N"/>
</dbReference>
<protein>
    <submittedName>
        <fullName evidence="10">Germination protein, Ger(X)C family</fullName>
    </submittedName>
</protein>
<evidence type="ECO:0000259" key="9">
    <source>
        <dbReference type="Pfam" id="PF25198"/>
    </source>
</evidence>
<dbReference type="InterPro" id="IPR046953">
    <property type="entry name" value="Spore_GerAC-like_C"/>
</dbReference>
<evidence type="ECO:0000256" key="7">
    <source>
        <dbReference type="ARBA" id="ARBA00023288"/>
    </source>
</evidence>
<gene>
    <name evidence="10" type="ordered locus">Bcell_1073</name>
</gene>
<dbReference type="PANTHER" id="PTHR35789:SF1">
    <property type="entry name" value="SPORE GERMINATION PROTEIN B3"/>
    <property type="match status" value="1"/>
</dbReference>
<evidence type="ECO:0000259" key="8">
    <source>
        <dbReference type="Pfam" id="PF05504"/>
    </source>
</evidence>
<dbReference type="EMBL" id="CP002394">
    <property type="protein sequence ID" value="ADU29344.1"/>
    <property type="molecule type" value="Genomic_DNA"/>
</dbReference>
<evidence type="ECO:0000313" key="10">
    <source>
        <dbReference type="EMBL" id="ADU29344.1"/>
    </source>
</evidence>
<dbReference type="Pfam" id="PF25198">
    <property type="entry name" value="Spore_GerAC_N"/>
    <property type="match status" value="1"/>
</dbReference>
<evidence type="ECO:0000256" key="6">
    <source>
        <dbReference type="ARBA" id="ARBA00023139"/>
    </source>
</evidence>
<dbReference type="InterPro" id="IPR038501">
    <property type="entry name" value="Spore_GerAC_C_sf"/>
</dbReference>
<keyword evidence="5" id="KW-0472">Membrane</keyword>
<evidence type="ECO:0000256" key="2">
    <source>
        <dbReference type="ARBA" id="ARBA00007886"/>
    </source>
</evidence>
<feature type="domain" description="Spore germination protein N-terminal" evidence="9">
    <location>
        <begin position="23"/>
        <end position="191"/>
    </location>
</feature>
<dbReference type="OrthoDB" id="2370124at2"/>
<evidence type="ECO:0000256" key="5">
    <source>
        <dbReference type="ARBA" id="ARBA00023136"/>
    </source>
</evidence>